<keyword evidence="2" id="KW-1185">Reference proteome</keyword>
<reference evidence="1" key="1">
    <citation type="journal article" date="2021" name="ISME J.">
        <title>Genomic evolution of the class Acidithiobacillia: deep-branching Proteobacteria living in extreme acidic conditions.</title>
        <authorList>
            <person name="Moya-Beltran A."/>
            <person name="Beard S."/>
            <person name="Rojas-Villalobos C."/>
            <person name="Issotta F."/>
            <person name="Gallardo Y."/>
            <person name="Ulloa R."/>
            <person name="Giaveno A."/>
            <person name="Degli Esposti M."/>
            <person name="Johnson D.B."/>
            <person name="Quatrini R."/>
        </authorList>
    </citation>
    <scope>NUCLEOTIDE SEQUENCE</scope>
    <source>
        <strain evidence="1">VAN18-1</strain>
    </source>
</reference>
<organism evidence="1 2">
    <name type="scientific">Igneacidithiobacillus copahuensis</name>
    <dbReference type="NCBI Taxonomy" id="2724909"/>
    <lineage>
        <taxon>Bacteria</taxon>
        <taxon>Pseudomonadati</taxon>
        <taxon>Pseudomonadota</taxon>
        <taxon>Acidithiobacillia</taxon>
        <taxon>Acidithiobacillales</taxon>
        <taxon>Acidithiobacillaceae</taxon>
        <taxon>Igneacidithiobacillus</taxon>
    </lineage>
</organism>
<accession>A0AAE2YP30</accession>
<dbReference type="RefSeq" id="WP_215872079.1">
    <property type="nucleotide sequence ID" value="NZ_JAAXYO010000048.1"/>
</dbReference>
<protein>
    <submittedName>
        <fullName evidence="1">Uncharacterized protein</fullName>
    </submittedName>
</protein>
<gene>
    <name evidence="1" type="ORF">HFQ13_05320</name>
</gene>
<comment type="caution">
    <text evidence="1">The sequence shown here is derived from an EMBL/GenBank/DDBJ whole genome shotgun (WGS) entry which is preliminary data.</text>
</comment>
<evidence type="ECO:0000313" key="2">
    <source>
        <dbReference type="Proteomes" id="UP001197378"/>
    </source>
</evidence>
<dbReference type="Proteomes" id="UP001197378">
    <property type="component" value="Unassembled WGS sequence"/>
</dbReference>
<name>A0AAE2YP30_9PROT</name>
<dbReference type="AlphaFoldDB" id="A0AAE2YP30"/>
<sequence length="209" mass="23183">MSYSPEDAAWDEAYESMSRELYPEHKEQAISEFTSERLRSYYVAHPEVLVPAARAFKEAKMLHANGQHSAALVFAASATELFLKSSLLRPVVYGLVHNESLAELVVAAALSQTGFMRYEKLLAKLFVELAGVELTTLRRQPEAKPLLREAADIQELRNAVIHQGQAITLEQAQHGIDVSTEVFNQMLAAVLSNLGLSLEKGGRLVTKEF</sequence>
<proteinExistence type="predicted"/>
<dbReference type="EMBL" id="JAAXYO010000048">
    <property type="protein sequence ID" value="MBU2787630.1"/>
    <property type="molecule type" value="Genomic_DNA"/>
</dbReference>
<evidence type="ECO:0000313" key="1">
    <source>
        <dbReference type="EMBL" id="MBU2787630.1"/>
    </source>
</evidence>